<evidence type="ECO:0000313" key="2">
    <source>
        <dbReference type="Proteomes" id="UP000878956"/>
    </source>
</evidence>
<dbReference type="InterPro" id="IPR006482">
    <property type="entry name" value="Cas7_Csh2/Csh2"/>
</dbReference>
<evidence type="ECO:0000313" key="1">
    <source>
        <dbReference type="EMBL" id="HBH1542525.1"/>
    </source>
</evidence>
<proteinExistence type="predicted"/>
<protein>
    <submittedName>
        <fullName evidence="1">Type I CRISPR-associated protein Cas7</fullName>
    </submittedName>
</protein>
<organism evidence="1 2">
    <name type="scientific">Clostridioides difficile</name>
    <name type="common">Peptoclostridium difficile</name>
    <dbReference type="NCBI Taxonomy" id="1496"/>
    <lineage>
        <taxon>Bacteria</taxon>
        <taxon>Bacillati</taxon>
        <taxon>Bacillota</taxon>
        <taxon>Clostridia</taxon>
        <taxon>Peptostreptococcales</taxon>
        <taxon>Peptostreptococcaceae</taxon>
        <taxon>Clostridioides</taxon>
    </lineage>
</organism>
<dbReference type="RefSeq" id="WP_022619606.1">
    <property type="nucleotide sequence ID" value="NZ_CP037850.1"/>
</dbReference>
<name>A0AAN5VLS5_CLODI</name>
<reference evidence="1" key="1">
    <citation type="journal article" date="2018" name="Genome Biol.">
        <title>SKESA: strategic k-mer extension for scrupulous assemblies.</title>
        <authorList>
            <person name="Souvorov A."/>
            <person name="Agarwala R."/>
            <person name="Lipman D.J."/>
        </authorList>
    </citation>
    <scope>NUCLEOTIDE SEQUENCE</scope>
    <source>
        <strain evidence="1">HN1000</strain>
    </source>
</reference>
<comment type="caution">
    <text evidence="1">The sequence shown here is derived from an EMBL/GenBank/DDBJ whole genome shotgun (WGS) entry which is preliminary data.</text>
</comment>
<dbReference type="Pfam" id="PF05107">
    <property type="entry name" value="Cas_Cas7"/>
    <property type="match status" value="1"/>
</dbReference>
<gene>
    <name evidence="1" type="ORF">KRM00_002009</name>
</gene>
<reference evidence="1" key="2">
    <citation type="submission" date="2021-06" db="EMBL/GenBank/DDBJ databases">
        <authorList>
            <consortium name="NCBI Pathogen Detection Project"/>
        </authorList>
    </citation>
    <scope>NUCLEOTIDE SEQUENCE</scope>
    <source>
        <strain evidence="1">HN1000</strain>
    </source>
</reference>
<dbReference type="GO" id="GO:0043571">
    <property type="term" value="P:maintenance of CRISPR repeat elements"/>
    <property type="evidence" value="ECO:0007669"/>
    <property type="project" value="InterPro"/>
</dbReference>
<dbReference type="EMBL" id="DAEPXK010000019">
    <property type="protein sequence ID" value="HBH1542525.1"/>
    <property type="molecule type" value="Genomic_DNA"/>
</dbReference>
<sequence length="318" mass="36821">MIGIGLNNANINADMTGNPVRHGDEFTASPFSIKYLFRNYWDTKGIDVFYMRSYIVDKKNKGLVPRSLEKRLEQKVENFNKLSEIEIQRELFKYIDVSCFGGVFAVKGFNRNYYGTIQFGTGINKYEDSEVVRERMLSPFQNPKGKINKETNEEIENRQTTLGSRAYLTEGHYFYDFIINPLVNKSIMELDTELECFNENNYNLFKEASLNCANSLNSVSKKGCYNEFAIFIKLKEDSVAYLGNISNKVSFYKDEKRNVIDISLLAQDLLSIDEDIEDIEIYYNPTDTILKFPIDSLKNRTSINNILSTIKIDFMEKN</sequence>
<accession>A0AAN5VLS5</accession>
<dbReference type="AlphaFoldDB" id="A0AAN5VLS5"/>
<dbReference type="Proteomes" id="UP000878956">
    <property type="component" value="Unassembled WGS sequence"/>
</dbReference>